<proteinExistence type="predicted"/>
<protein>
    <submittedName>
        <fullName evidence="2">BTB domain-containing protein</fullName>
    </submittedName>
</protein>
<dbReference type="Proteomes" id="UP000887116">
    <property type="component" value="Unassembled WGS sequence"/>
</dbReference>
<comment type="caution">
    <text evidence="2">The sequence shown here is derived from an EMBL/GenBank/DDBJ whole genome shotgun (WGS) entry which is preliminary data.</text>
</comment>
<dbReference type="Pfam" id="PF00651">
    <property type="entry name" value="BTB"/>
    <property type="match status" value="1"/>
</dbReference>
<keyword evidence="3" id="KW-1185">Reference proteome</keyword>
<dbReference type="SMART" id="SM00225">
    <property type="entry name" value="BTB"/>
    <property type="match status" value="1"/>
</dbReference>
<dbReference type="SUPFAM" id="SSF54695">
    <property type="entry name" value="POZ domain"/>
    <property type="match status" value="1"/>
</dbReference>
<evidence type="ECO:0000313" key="2">
    <source>
        <dbReference type="EMBL" id="GFR01293.1"/>
    </source>
</evidence>
<evidence type="ECO:0000313" key="3">
    <source>
        <dbReference type="Proteomes" id="UP000887116"/>
    </source>
</evidence>
<feature type="domain" description="BTB" evidence="1">
    <location>
        <begin position="119"/>
        <end position="168"/>
    </location>
</feature>
<dbReference type="InterPro" id="IPR000210">
    <property type="entry name" value="BTB/POZ_dom"/>
</dbReference>
<sequence length="266" mass="31320">MPKVIEELPSKTVEITREKLTKKEQNQNEVENKYLPQAKHEITVSRKSEDEIQSSSFKNDIDFIKDIISYLMAEEGELFTEEYSENDNKNKWNLNIETVDGVEFDISFENGRDTFGSKLVACSPVFQAMLKHPMQERFHKMVKFLDIDSGTFINFLNYLKSGAFKEESLSDVFNLYKFGDKYIIKDLMRMCADRMMSYFSLDNIDDVEMLANMHSDDYLLQLVESFKNKNINSNVSHRKMVEASNDERNYFKKNESGQCFEFEFYH</sequence>
<accession>A0A8X6GCV8</accession>
<name>A0A8X6GCV8_TRICU</name>
<dbReference type="OrthoDB" id="6426170at2759"/>
<organism evidence="2 3">
    <name type="scientific">Trichonephila clavata</name>
    <name type="common">Joro spider</name>
    <name type="synonym">Nephila clavata</name>
    <dbReference type="NCBI Taxonomy" id="2740835"/>
    <lineage>
        <taxon>Eukaryota</taxon>
        <taxon>Metazoa</taxon>
        <taxon>Ecdysozoa</taxon>
        <taxon>Arthropoda</taxon>
        <taxon>Chelicerata</taxon>
        <taxon>Arachnida</taxon>
        <taxon>Araneae</taxon>
        <taxon>Araneomorphae</taxon>
        <taxon>Entelegynae</taxon>
        <taxon>Araneoidea</taxon>
        <taxon>Nephilidae</taxon>
        <taxon>Trichonephila</taxon>
    </lineage>
</organism>
<dbReference type="PROSITE" id="PS50097">
    <property type="entry name" value="BTB"/>
    <property type="match status" value="1"/>
</dbReference>
<dbReference type="PANTHER" id="PTHR24413">
    <property type="entry name" value="SPECKLE-TYPE POZ PROTEIN"/>
    <property type="match status" value="1"/>
</dbReference>
<dbReference type="AlphaFoldDB" id="A0A8X6GCV8"/>
<dbReference type="InterPro" id="IPR011333">
    <property type="entry name" value="SKP1/BTB/POZ_sf"/>
</dbReference>
<dbReference type="EMBL" id="BMAO01025229">
    <property type="protein sequence ID" value="GFR01293.1"/>
    <property type="molecule type" value="Genomic_DNA"/>
</dbReference>
<reference evidence="2" key="1">
    <citation type="submission" date="2020-07" db="EMBL/GenBank/DDBJ databases">
        <title>Multicomponent nature underlies the extraordinary mechanical properties of spider dragline silk.</title>
        <authorList>
            <person name="Kono N."/>
            <person name="Nakamura H."/>
            <person name="Mori M."/>
            <person name="Yoshida Y."/>
            <person name="Ohtoshi R."/>
            <person name="Malay A.D."/>
            <person name="Moran D.A.P."/>
            <person name="Tomita M."/>
            <person name="Numata K."/>
            <person name="Arakawa K."/>
        </authorList>
    </citation>
    <scope>NUCLEOTIDE SEQUENCE</scope>
</reference>
<gene>
    <name evidence="2" type="primary">AVEN_186069_1</name>
    <name evidence="2" type="ORF">TNCT_585591</name>
</gene>
<evidence type="ECO:0000259" key="1">
    <source>
        <dbReference type="PROSITE" id="PS50097"/>
    </source>
</evidence>
<dbReference type="Gene3D" id="3.30.710.10">
    <property type="entry name" value="Potassium Channel Kv1.1, Chain A"/>
    <property type="match status" value="1"/>
</dbReference>